<comment type="caution">
    <text evidence="2">The sequence shown here is derived from an EMBL/GenBank/DDBJ whole genome shotgun (WGS) entry which is preliminary data.</text>
</comment>
<name>A0A9Q0XLB3_9SAUR</name>
<dbReference type="EMBL" id="JAPFRF010000011">
    <property type="protein sequence ID" value="KAJ7316332.1"/>
    <property type="molecule type" value="Genomic_DNA"/>
</dbReference>
<feature type="region of interest" description="Disordered" evidence="1">
    <location>
        <begin position="53"/>
        <end position="93"/>
    </location>
</feature>
<organism evidence="2 3">
    <name type="scientific">Phrynocephalus forsythii</name>
    <dbReference type="NCBI Taxonomy" id="171643"/>
    <lineage>
        <taxon>Eukaryota</taxon>
        <taxon>Metazoa</taxon>
        <taxon>Chordata</taxon>
        <taxon>Craniata</taxon>
        <taxon>Vertebrata</taxon>
        <taxon>Euteleostomi</taxon>
        <taxon>Lepidosauria</taxon>
        <taxon>Squamata</taxon>
        <taxon>Bifurcata</taxon>
        <taxon>Unidentata</taxon>
        <taxon>Episquamata</taxon>
        <taxon>Toxicofera</taxon>
        <taxon>Iguania</taxon>
        <taxon>Acrodonta</taxon>
        <taxon>Agamidae</taxon>
        <taxon>Agaminae</taxon>
        <taxon>Phrynocephalus</taxon>
    </lineage>
</organism>
<accession>A0A9Q0XLB3</accession>
<keyword evidence="3" id="KW-1185">Reference proteome</keyword>
<reference evidence="2" key="1">
    <citation type="journal article" date="2023" name="DNA Res.">
        <title>Chromosome-level genome assembly of Phrynocephalus forsythii using third-generation DNA sequencing and Hi-C analysis.</title>
        <authorList>
            <person name="Qi Y."/>
            <person name="Zhao W."/>
            <person name="Zhao Y."/>
            <person name="Niu C."/>
            <person name="Cao S."/>
            <person name="Zhang Y."/>
        </authorList>
    </citation>
    <scope>NUCLEOTIDE SEQUENCE</scope>
    <source>
        <tissue evidence="2">Muscle</tissue>
    </source>
</reference>
<proteinExistence type="predicted"/>
<dbReference type="Proteomes" id="UP001142489">
    <property type="component" value="Unassembled WGS sequence"/>
</dbReference>
<sequence>MWPGIQYIGTTKHSTQTRIKEHERHCRLKHPEKSAVAEHPLKQTGHEILFQDTEVLDNKGKPLKSTNSSTASTEKKKVYNQQSLAPSTENYSL</sequence>
<evidence type="ECO:0000256" key="1">
    <source>
        <dbReference type="SAM" id="MobiDB-lite"/>
    </source>
</evidence>
<feature type="compositionally biased region" description="Polar residues" evidence="1">
    <location>
        <begin position="79"/>
        <end position="93"/>
    </location>
</feature>
<protein>
    <recommendedName>
        <fullName evidence="4">GIY-YIG domain-containing protein</fullName>
    </recommendedName>
</protein>
<dbReference type="AlphaFoldDB" id="A0A9Q0XLB3"/>
<evidence type="ECO:0008006" key="4">
    <source>
        <dbReference type="Google" id="ProtNLM"/>
    </source>
</evidence>
<evidence type="ECO:0000313" key="2">
    <source>
        <dbReference type="EMBL" id="KAJ7316332.1"/>
    </source>
</evidence>
<evidence type="ECO:0000313" key="3">
    <source>
        <dbReference type="Proteomes" id="UP001142489"/>
    </source>
</evidence>
<gene>
    <name evidence="2" type="ORF">JRQ81_002494</name>
</gene>
<dbReference type="OrthoDB" id="8963429at2759"/>